<evidence type="ECO:0000313" key="3">
    <source>
        <dbReference type="Proteomes" id="UP000008076"/>
    </source>
</evidence>
<proteinExistence type="predicted"/>
<evidence type="ECO:0000256" key="1">
    <source>
        <dbReference type="SAM" id="Phobius"/>
    </source>
</evidence>
<dbReference type="GeneID" id="5886642"/>
<protein>
    <submittedName>
        <fullName evidence="2">Uncharacterized protein</fullName>
    </submittedName>
</protein>
<dbReference type="EMBL" id="DS550854">
    <property type="protein sequence ID" value="EDR21875.1"/>
    <property type="molecule type" value="Genomic_DNA"/>
</dbReference>
<name>B0EUC4_ENTDS</name>
<evidence type="ECO:0000313" key="2">
    <source>
        <dbReference type="EMBL" id="EDR21875.1"/>
    </source>
</evidence>
<dbReference type="VEuPathDB" id="AmoebaDB:EDI_330970"/>
<sequence length="104" mass="12972">MLVLSINYHLISPNQQYDIHFFLSTNFLFNYNWVRYCKKDRVWYLISYSICKFTVLDRMVFEFIIDIDLNLKERIQCLVYSFQKSLYLVLILYWLMLYLHIFTR</sequence>
<organism evidence="3">
    <name type="scientific">Entamoeba dispar (strain ATCC PRA-260 / SAW760)</name>
    <dbReference type="NCBI Taxonomy" id="370354"/>
    <lineage>
        <taxon>Eukaryota</taxon>
        <taxon>Amoebozoa</taxon>
        <taxon>Evosea</taxon>
        <taxon>Archamoebae</taxon>
        <taxon>Mastigamoebida</taxon>
        <taxon>Entamoebidae</taxon>
        <taxon>Entamoeba</taxon>
    </lineage>
</organism>
<dbReference type="KEGG" id="edi:EDI_330970"/>
<gene>
    <name evidence="2" type="ORF">EDI_330970</name>
</gene>
<feature type="transmembrane region" description="Helical" evidence="1">
    <location>
        <begin position="42"/>
        <end position="65"/>
    </location>
</feature>
<reference evidence="3" key="1">
    <citation type="submission" date="2007-12" db="EMBL/GenBank/DDBJ databases">
        <title>Annotation of Entamoeba dispar SAW760.</title>
        <authorList>
            <person name="Lorenzi H."/>
            <person name="Inman J."/>
            <person name="Schobel S."/>
            <person name="Amedeo P."/>
            <person name="Caler E."/>
        </authorList>
    </citation>
    <scope>NUCLEOTIDE SEQUENCE [LARGE SCALE GENOMIC DNA]</scope>
    <source>
        <strain evidence="3">ATCC PRA-260 / SAW760</strain>
    </source>
</reference>
<accession>B0EUC4</accession>
<dbReference type="RefSeq" id="XP_001741673.1">
    <property type="nucleotide sequence ID" value="XM_001741621.1"/>
</dbReference>
<keyword evidence="1" id="KW-0812">Transmembrane</keyword>
<keyword evidence="1" id="KW-0472">Membrane</keyword>
<keyword evidence="1" id="KW-1133">Transmembrane helix</keyword>
<dbReference type="AlphaFoldDB" id="B0EUC4"/>
<keyword evidence="3" id="KW-1185">Reference proteome</keyword>
<feature type="transmembrane region" description="Helical" evidence="1">
    <location>
        <begin position="85"/>
        <end position="103"/>
    </location>
</feature>
<dbReference type="Proteomes" id="UP000008076">
    <property type="component" value="Unassembled WGS sequence"/>
</dbReference>